<dbReference type="InterPro" id="IPR006094">
    <property type="entry name" value="Oxid_FAD_bind_N"/>
</dbReference>
<comment type="caution">
    <text evidence="7">The sequence shown here is derived from an EMBL/GenBank/DDBJ whole genome shotgun (WGS) entry which is preliminary data.</text>
</comment>
<dbReference type="PANTHER" id="PTHR42973:SF39">
    <property type="entry name" value="FAD-BINDING PCMH-TYPE DOMAIN-CONTAINING PROTEIN"/>
    <property type="match status" value="1"/>
</dbReference>
<dbReference type="Gene3D" id="3.30.43.10">
    <property type="entry name" value="Uridine Diphospho-n-acetylenolpyruvylglucosamine Reductase, domain 2"/>
    <property type="match status" value="1"/>
</dbReference>
<dbReference type="OrthoDB" id="9775082at2"/>
<keyword evidence="4" id="KW-0274">FAD</keyword>
<keyword evidence="3" id="KW-0285">Flavoprotein</keyword>
<dbReference type="Proteomes" id="UP000239724">
    <property type="component" value="Unassembled WGS sequence"/>
</dbReference>
<evidence type="ECO:0000256" key="5">
    <source>
        <dbReference type="ARBA" id="ARBA00023002"/>
    </source>
</evidence>
<dbReference type="GO" id="GO:0016491">
    <property type="term" value="F:oxidoreductase activity"/>
    <property type="evidence" value="ECO:0007669"/>
    <property type="project" value="UniProtKB-KW"/>
</dbReference>
<organism evidence="7 8">
    <name type="scientific">Rhodopila globiformis</name>
    <name type="common">Rhodopseudomonas globiformis</name>
    <dbReference type="NCBI Taxonomy" id="1071"/>
    <lineage>
        <taxon>Bacteria</taxon>
        <taxon>Pseudomonadati</taxon>
        <taxon>Pseudomonadota</taxon>
        <taxon>Alphaproteobacteria</taxon>
        <taxon>Acetobacterales</taxon>
        <taxon>Acetobacteraceae</taxon>
        <taxon>Rhodopila</taxon>
    </lineage>
</organism>
<dbReference type="InterPro" id="IPR016169">
    <property type="entry name" value="FAD-bd_PCMH_sub2"/>
</dbReference>
<dbReference type="Pfam" id="PF01565">
    <property type="entry name" value="FAD_binding_4"/>
    <property type="match status" value="1"/>
</dbReference>
<reference evidence="7 8" key="1">
    <citation type="journal article" date="2018" name="Arch. Microbiol.">
        <title>New insights into the metabolic potential of the phototrophic purple bacterium Rhodopila globiformis DSM 161(T) from its draft genome sequence and evidence for a vanadium-dependent nitrogenase.</title>
        <authorList>
            <person name="Imhoff J.F."/>
            <person name="Rahn T."/>
            <person name="Kunzel S."/>
            <person name="Neulinger S.C."/>
        </authorList>
    </citation>
    <scope>NUCLEOTIDE SEQUENCE [LARGE SCALE GENOMIC DNA]</scope>
    <source>
        <strain evidence="7 8">DSM 161</strain>
    </source>
</reference>
<dbReference type="SUPFAM" id="SSF55103">
    <property type="entry name" value="FAD-linked oxidases, C-terminal domain"/>
    <property type="match status" value="1"/>
</dbReference>
<keyword evidence="8" id="KW-1185">Reference proteome</keyword>
<proteinExistence type="inferred from homology"/>
<dbReference type="EMBL" id="NHRY01000059">
    <property type="protein sequence ID" value="PPQ36319.1"/>
    <property type="molecule type" value="Genomic_DNA"/>
</dbReference>
<name>A0A2S6NLM5_RHOGL</name>
<evidence type="ECO:0000256" key="2">
    <source>
        <dbReference type="ARBA" id="ARBA00005466"/>
    </source>
</evidence>
<evidence type="ECO:0000259" key="6">
    <source>
        <dbReference type="PROSITE" id="PS51387"/>
    </source>
</evidence>
<gene>
    <name evidence="7" type="ORF">CCS01_05265</name>
</gene>
<evidence type="ECO:0000256" key="1">
    <source>
        <dbReference type="ARBA" id="ARBA00001974"/>
    </source>
</evidence>
<dbReference type="InterPro" id="IPR050416">
    <property type="entry name" value="FAD-linked_Oxidoreductase"/>
</dbReference>
<dbReference type="InterPro" id="IPR016166">
    <property type="entry name" value="FAD-bd_PCMH"/>
</dbReference>
<sequence length="444" mass="48295">MDAFRASIRGDLILRDSASYETARRVWNGNIDRRPAVIVRCTGAADVQRAVNFARTHELLLSLRCGGHSAPGYGTNDGGMVIDMGLMKGIRVDPGNRTATAQGGVQWREFDHETQAFGLATTGGTVSNTGIAGLTLGGGIGWLMGKHGLSVDNLLSADVVTADGQFRTASETENPDLFWALRGGGGNFGAVTSLQYRLHPVTETFSGLVIYPLDQGRDVLRFYRDFCATLPDEAEAFAALLTHDGHPVVALVLGYNGPVEDGEKVLAPARQFGRPIADLVGPMPYCVRQTLIDEPSARHGLHRYWRSAFVDQLSDRLIDGMLEGAAGFTSPLSIIGLFHVHGAAARVPATATAFSARRPTWDFDIIGQWSDAAESAGHTAWVRALWDRVEPELLGTVYINHMMGDDRPERVRASYGENYTRLRDLKTLYDPMNLFRVNANIAPA</sequence>
<evidence type="ECO:0000313" key="7">
    <source>
        <dbReference type="EMBL" id="PPQ36319.1"/>
    </source>
</evidence>
<evidence type="ECO:0000256" key="3">
    <source>
        <dbReference type="ARBA" id="ARBA00022630"/>
    </source>
</evidence>
<dbReference type="InterPro" id="IPR016164">
    <property type="entry name" value="FAD-linked_Oxase-like_C"/>
</dbReference>
<feature type="domain" description="FAD-binding PCMH-type" evidence="6">
    <location>
        <begin position="31"/>
        <end position="201"/>
    </location>
</feature>
<accession>A0A2S6NLM5</accession>
<dbReference type="PANTHER" id="PTHR42973">
    <property type="entry name" value="BINDING OXIDOREDUCTASE, PUTATIVE (AFU_ORTHOLOGUE AFUA_1G17690)-RELATED"/>
    <property type="match status" value="1"/>
</dbReference>
<dbReference type="InterPro" id="IPR016167">
    <property type="entry name" value="FAD-bd_PCMH_sub1"/>
</dbReference>
<dbReference type="GO" id="GO:0071949">
    <property type="term" value="F:FAD binding"/>
    <property type="evidence" value="ECO:0007669"/>
    <property type="project" value="InterPro"/>
</dbReference>
<dbReference type="Gene3D" id="3.40.462.20">
    <property type="match status" value="1"/>
</dbReference>
<dbReference type="SUPFAM" id="SSF56176">
    <property type="entry name" value="FAD-binding/transporter-associated domain-like"/>
    <property type="match status" value="1"/>
</dbReference>
<evidence type="ECO:0000256" key="4">
    <source>
        <dbReference type="ARBA" id="ARBA00022827"/>
    </source>
</evidence>
<dbReference type="InterPro" id="IPR036318">
    <property type="entry name" value="FAD-bd_PCMH-like_sf"/>
</dbReference>
<comment type="similarity">
    <text evidence="2">Belongs to the oxygen-dependent FAD-linked oxidoreductase family.</text>
</comment>
<dbReference type="Gene3D" id="3.30.465.10">
    <property type="match status" value="1"/>
</dbReference>
<dbReference type="PROSITE" id="PS51387">
    <property type="entry name" value="FAD_PCMH"/>
    <property type="match status" value="1"/>
</dbReference>
<dbReference type="AlphaFoldDB" id="A0A2S6NLM5"/>
<evidence type="ECO:0000313" key="8">
    <source>
        <dbReference type="Proteomes" id="UP000239724"/>
    </source>
</evidence>
<dbReference type="Pfam" id="PF08031">
    <property type="entry name" value="BBE"/>
    <property type="match status" value="1"/>
</dbReference>
<comment type="cofactor">
    <cofactor evidence="1">
        <name>FAD</name>
        <dbReference type="ChEBI" id="CHEBI:57692"/>
    </cofactor>
</comment>
<dbReference type="InterPro" id="IPR012951">
    <property type="entry name" value="BBE"/>
</dbReference>
<protein>
    <submittedName>
        <fullName evidence="7">FAD-linked oxidase</fullName>
    </submittedName>
</protein>
<keyword evidence="5" id="KW-0560">Oxidoreductase</keyword>